<evidence type="ECO:0000256" key="1">
    <source>
        <dbReference type="SAM" id="MobiDB-lite"/>
    </source>
</evidence>
<sequence>MAGAARALVGNWDSLPMAAWFGEDPVEEGAPAQEPGEEQRRPGPVGKEPQESASPSDDPSEEASESPGEDDGEEEDGDGSGTAGDGTITITRLVELHRTSGVGTPPW</sequence>
<dbReference type="Proteomes" id="UP000189004">
    <property type="component" value="Unassembled WGS sequence"/>
</dbReference>
<gene>
    <name evidence="2" type="ORF">NOSIN_20125</name>
</gene>
<comment type="caution">
    <text evidence="2">The sequence shown here is derived from an EMBL/GenBank/DDBJ whole genome shotgun (WGS) entry which is preliminary data.</text>
</comment>
<feature type="region of interest" description="Disordered" evidence="1">
    <location>
        <begin position="1"/>
        <end position="107"/>
    </location>
</feature>
<feature type="compositionally biased region" description="Acidic residues" evidence="1">
    <location>
        <begin position="58"/>
        <end position="78"/>
    </location>
</feature>
<keyword evidence="3" id="KW-1185">Reference proteome</keyword>
<accession>A0A1V3C586</accession>
<evidence type="ECO:0000313" key="2">
    <source>
        <dbReference type="EMBL" id="OOC55853.1"/>
    </source>
</evidence>
<proteinExistence type="predicted"/>
<name>A0A1V3C586_9ACTN</name>
<dbReference type="EMBL" id="MCOK01000001">
    <property type="protein sequence ID" value="OOC55853.1"/>
    <property type="molecule type" value="Genomic_DNA"/>
</dbReference>
<organism evidence="2 3">
    <name type="scientific">Nocardiopsis sinuspersici</name>
    <dbReference type="NCBI Taxonomy" id="501010"/>
    <lineage>
        <taxon>Bacteria</taxon>
        <taxon>Bacillati</taxon>
        <taxon>Actinomycetota</taxon>
        <taxon>Actinomycetes</taxon>
        <taxon>Streptosporangiales</taxon>
        <taxon>Nocardiopsidaceae</taxon>
        <taxon>Nocardiopsis</taxon>
    </lineage>
</organism>
<dbReference type="STRING" id="501010.NOSIN_20125"/>
<reference evidence="3" key="1">
    <citation type="submission" date="2016-08" db="EMBL/GenBank/DDBJ databases">
        <authorList>
            <person name="Tokovenko B."/>
            <person name="Kalinowski J."/>
        </authorList>
    </citation>
    <scope>NUCLEOTIDE SEQUENCE [LARGE SCALE GENOMIC DNA]</scope>
    <source>
        <strain evidence="3">UTMC102</strain>
    </source>
</reference>
<dbReference type="RefSeq" id="WP_193371955.1">
    <property type="nucleotide sequence ID" value="NZ_MCOK01000001.1"/>
</dbReference>
<protein>
    <submittedName>
        <fullName evidence="2">Uncharacterized protein</fullName>
    </submittedName>
</protein>
<dbReference type="AlphaFoldDB" id="A0A1V3C586"/>
<evidence type="ECO:0000313" key="3">
    <source>
        <dbReference type="Proteomes" id="UP000189004"/>
    </source>
</evidence>